<proteinExistence type="inferred from homology"/>
<accession>A0A431U7A1</accession>
<evidence type="ECO:0000313" key="4">
    <source>
        <dbReference type="Proteomes" id="UP000282184"/>
    </source>
</evidence>
<sequence>MDTLVVLTNLSPAAERARRYAARLAGPLGARVVLLHVYQPPVLSPDTGLVMGSAGYYDREQTDTALQALAADMPVPATAEVIDGAFADGLSAAVRRYQPLLLVLGLTSTEHYFDALLANRALPLLRHSPCAVLLVPETAALTPPHRVVLGVDGEPFAVGPAAAAVLHELLRTWQAQATLTYTSTPASSLSRNEVLRAVQRSGLLPAAAEIDFHQPLADTPEQGLLRTAAARQANLLVLMARRRSFLGQLFHRSVTARVARQASLPVLLLPVADAVPEAAPAAVVAG</sequence>
<evidence type="ECO:0000259" key="2">
    <source>
        <dbReference type="Pfam" id="PF00582"/>
    </source>
</evidence>
<dbReference type="InterPro" id="IPR006016">
    <property type="entry name" value="UspA"/>
</dbReference>
<dbReference type="PANTHER" id="PTHR46268">
    <property type="entry name" value="STRESS RESPONSE PROTEIN NHAX"/>
    <property type="match status" value="1"/>
</dbReference>
<evidence type="ECO:0000313" key="3">
    <source>
        <dbReference type="EMBL" id="RTQ52558.1"/>
    </source>
</evidence>
<name>A0A431U7A1_9BACT</name>
<dbReference type="AlphaFoldDB" id="A0A431U7A1"/>
<protein>
    <submittedName>
        <fullName evidence="3">Universal stress protein</fullName>
    </submittedName>
</protein>
<dbReference type="EMBL" id="RXOF01000002">
    <property type="protein sequence ID" value="RTQ52558.1"/>
    <property type="molecule type" value="Genomic_DNA"/>
</dbReference>
<dbReference type="Proteomes" id="UP000282184">
    <property type="component" value="Unassembled WGS sequence"/>
</dbReference>
<dbReference type="Gene3D" id="3.40.50.12370">
    <property type="match status" value="1"/>
</dbReference>
<dbReference type="OrthoDB" id="881843at2"/>
<dbReference type="PANTHER" id="PTHR46268:SF23">
    <property type="entry name" value="UNIVERSAL STRESS PROTEIN A-RELATED"/>
    <property type="match status" value="1"/>
</dbReference>
<dbReference type="CDD" id="cd00293">
    <property type="entry name" value="USP-like"/>
    <property type="match status" value="2"/>
</dbReference>
<feature type="domain" description="UspA" evidence="2">
    <location>
        <begin position="2"/>
        <end position="136"/>
    </location>
</feature>
<keyword evidence="4" id="KW-1185">Reference proteome</keyword>
<reference evidence="3 4" key="1">
    <citation type="submission" date="2018-12" db="EMBL/GenBank/DDBJ databases">
        <title>Hymenobacter gummosus sp. nov., isolated from a spring.</title>
        <authorList>
            <person name="Nie L."/>
        </authorList>
    </citation>
    <scope>NUCLEOTIDE SEQUENCE [LARGE SCALE GENOMIC DNA]</scope>
    <source>
        <strain evidence="3 4">KCTC 52166</strain>
    </source>
</reference>
<evidence type="ECO:0000256" key="1">
    <source>
        <dbReference type="ARBA" id="ARBA00008791"/>
    </source>
</evidence>
<feature type="domain" description="UspA" evidence="2">
    <location>
        <begin position="145"/>
        <end position="269"/>
    </location>
</feature>
<dbReference type="Pfam" id="PF00582">
    <property type="entry name" value="Usp"/>
    <property type="match status" value="2"/>
</dbReference>
<dbReference type="SUPFAM" id="SSF52402">
    <property type="entry name" value="Adenine nucleotide alpha hydrolases-like"/>
    <property type="match status" value="2"/>
</dbReference>
<organism evidence="3 4">
    <name type="scientific">Hymenobacter gummosus</name>
    <dbReference type="NCBI Taxonomy" id="1776032"/>
    <lineage>
        <taxon>Bacteria</taxon>
        <taxon>Pseudomonadati</taxon>
        <taxon>Bacteroidota</taxon>
        <taxon>Cytophagia</taxon>
        <taxon>Cytophagales</taxon>
        <taxon>Hymenobacteraceae</taxon>
        <taxon>Hymenobacter</taxon>
    </lineage>
</organism>
<comment type="similarity">
    <text evidence="1">Belongs to the universal stress protein A family.</text>
</comment>
<gene>
    <name evidence="3" type="ORF">EJV47_05980</name>
</gene>
<dbReference type="RefSeq" id="WP_126692214.1">
    <property type="nucleotide sequence ID" value="NZ_RXOF01000002.1"/>
</dbReference>
<comment type="caution">
    <text evidence="3">The sequence shown here is derived from an EMBL/GenBank/DDBJ whole genome shotgun (WGS) entry which is preliminary data.</text>
</comment>